<keyword evidence="1" id="KW-0812">Transmembrane</keyword>
<feature type="transmembrane region" description="Helical" evidence="1">
    <location>
        <begin position="25"/>
        <end position="46"/>
    </location>
</feature>
<dbReference type="Proteomes" id="UP000645966">
    <property type="component" value="Unassembled WGS sequence"/>
</dbReference>
<protein>
    <submittedName>
        <fullName evidence="2">DUF3592 domain-containing protein</fullName>
    </submittedName>
</protein>
<dbReference type="EMBL" id="JAEIOS010000013">
    <property type="protein sequence ID" value="MBI8990003.1"/>
    <property type="molecule type" value="Genomic_DNA"/>
</dbReference>
<comment type="caution">
    <text evidence="2">The sequence shown here is derived from an EMBL/GenBank/DDBJ whole genome shotgun (WGS) entry which is preliminary data.</text>
</comment>
<keyword evidence="1" id="KW-0472">Membrane</keyword>
<organism evidence="2 3">
    <name type="scientific">Corynebacterium meridianum</name>
    <dbReference type="NCBI Taxonomy" id="2765363"/>
    <lineage>
        <taxon>Bacteria</taxon>
        <taxon>Bacillati</taxon>
        <taxon>Actinomycetota</taxon>
        <taxon>Actinomycetes</taxon>
        <taxon>Mycobacteriales</taxon>
        <taxon>Corynebacteriaceae</taxon>
        <taxon>Corynebacterium</taxon>
    </lineage>
</organism>
<reference evidence="2" key="1">
    <citation type="submission" date="2020-12" db="EMBL/GenBank/DDBJ databases">
        <title>Genome public.</title>
        <authorList>
            <person name="Sun Q."/>
        </authorList>
    </citation>
    <scope>NUCLEOTIDE SEQUENCE</scope>
    <source>
        <strain evidence="2">CCM 8863</strain>
    </source>
</reference>
<evidence type="ECO:0000313" key="3">
    <source>
        <dbReference type="Proteomes" id="UP000645966"/>
    </source>
</evidence>
<evidence type="ECO:0000256" key="1">
    <source>
        <dbReference type="SAM" id="Phobius"/>
    </source>
</evidence>
<keyword evidence="1" id="KW-1133">Transmembrane helix</keyword>
<evidence type="ECO:0000313" key="2">
    <source>
        <dbReference type="EMBL" id="MBI8990003.1"/>
    </source>
</evidence>
<name>A0A934I9X1_9CORY</name>
<dbReference type="RefSeq" id="WP_198739001.1">
    <property type="nucleotide sequence ID" value="NZ_JAEIOS010000013.1"/>
</dbReference>
<gene>
    <name evidence="2" type="ORF">JDV75_09580</name>
</gene>
<feature type="transmembrane region" description="Helical" evidence="1">
    <location>
        <begin position="122"/>
        <end position="144"/>
    </location>
</feature>
<keyword evidence="3" id="KW-1185">Reference proteome</keyword>
<accession>A0A934I9X1</accession>
<dbReference type="AlphaFoldDB" id="A0A934I9X1"/>
<sequence length="161" mass="17944">MTRNPLRAALARVPRDRARRRQHQLVILFWVSAMLMALAMIVGPWLNDRTIAADRAQAYATVTDAGWWRTTVEYRDESGRLRAPEGGVLYPGDLAEGSGVWVDYDRSKPDLVKVSGRDFRHAIPPALVTALVASVLAAAAWRLIAVMDRRRARRGEEPAGV</sequence>
<proteinExistence type="predicted"/>